<feature type="transmembrane region" description="Helical" evidence="1">
    <location>
        <begin position="102"/>
        <end position="122"/>
    </location>
</feature>
<dbReference type="STRING" id="947166.A0A1D1W2Y4"/>
<evidence type="ECO:0008006" key="4">
    <source>
        <dbReference type="Google" id="ProtNLM"/>
    </source>
</evidence>
<accession>A0A1D1W2Y4</accession>
<gene>
    <name evidence="2" type="primary">RvY_15444-1</name>
    <name evidence="2" type="synonym">RvY_15444.1</name>
    <name evidence="2" type="ORF">RvY_15444</name>
</gene>
<keyword evidence="1" id="KW-1133">Transmembrane helix</keyword>
<keyword evidence="3" id="KW-1185">Reference proteome</keyword>
<name>A0A1D1W2Y4_RAMVA</name>
<dbReference type="AlphaFoldDB" id="A0A1D1W2Y4"/>
<feature type="transmembrane region" description="Helical" evidence="1">
    <location>
        <begin position="34"/>
        <end position="56"/>
    </location>
</feature>
<comment type="caution">
    <text evidence="2">The sequence shown here is derived from an EMBL/GenBank/DDBJ whole genome shotgun (WGS) entry which is preliminary data.</text>
</comment>
<proteinExistence type="predicted"/>
<feature type="transmembrane region" description="Helical" evidence="1">
    <location>
        <begin position="68"/>
        <end position="90"/>
    </location>
</feature>
<evidence type="ECO:0000313" key="3">
    <source>
        <dbReference type="Proteomes" id="UP000186922"/>
    </source>
</evidence>
<keyword evidence="1" id="KW-0812">Transmembrane</keyword>
<reference evidence="2 3" key="1">
    <citation type="journal article" date="2016" name="Nat. Commun.">
        <title>Extremotolerant tardigrade genome and improved radiotolerance of human cultured cells by tardigrade-unique protein.</title>
        <authorList>
            <person name="Hashimoto T."/>
            <person name="Horikawa D.D."/>
            <person name="Saito Y."/>
            <person name="Kuwahara H."/>
            <person name="Kozuka-Hata H."/>
            <person name="Shin-I T."/>
            <person name="Minakuchi Y."/>
            <person name="Ohishi K."/>
            <person name="Motoyama A."/>
            <person name="Aizu T."/>
            <person name="Enomoto A."/>
            <person name="Kondo K."/>
            <person name="Tanaka S."/>
            <person name="Hara Y."/>
            <person name="Koshikawa S."/>
            <person name="Sagara H."/>
            <person name="Miura T."/>
            <person name="Yokobori S."/>
            <person name="Miyagawa K."/>
            <person name="Suzuki Y."/>
            <person name="Kubo T."/>
            <person name="Oyama M."/>
            <person name="Kohara Y."/>
            <person name="Fujiyama A."/>
            <person name="Arakawa K."/>
            <person name="Katayama T."/>
            <person name="Toyoda A."/>
            <person name="Kunieda T."/>
        </authorList>
    </citation>
    <scope>NUCLEOTIDE SEQUENCE [LARGE SCALE GENOMIC DNA]</scope>
    <source>
        <strain evidence="2 3">YOKOZUNA-1</strain>
    </source>
</reference>
<sequence length="147" mass="17114">MAFSSRGSFTWVSLVLLLVFVALRLDGRIEWNWFYVLFPAWIYESVMLIFILLQAITQCRQRPAERKTIIFARCWDACAVSFLLVFQVLLCLKLQQVENIPSYYVMFPLWLLLLQINAYLVLSVYAHERNYVGATARSTTASRFSGL</sequence>
<dbReference type="Pfam" id="PF10269">
    <property type="entry name" value="Tmemb_185A"/>
    <property type="match status" value="1"/>
</dbReference>
<protein>
    <recommendedName>
        <fullName evidence="4">Transmembrane protein 60</fullName>
    </recommendedName>
</protein>
<dbReference type="InterPro" id="IPR019396">
    <property type="entry name" value="TM_Fragile-X-F-assoc"/>
</dbReference>
<dbReference type="PANTHER" id="PTHR13568">
    <property type="entry name" value="FAM11A, B PROTEIN"/>
    <property type="match status" value="1"/>
</dbReference>
<dbReference type="EMBL" id="BDGG01000012">
    <property type="protein sequence ID" value="GAV05289.1"/>
    <property type="molecule type" value="Genomic_DNA"/>
</dbReference>
<dbReference type="Proteomes" id="UP000186922">
    <property type="component" value="Unassembled WGS sequence"/>
</dbReference>
<evidence type="ECO:0000256" key="1">
    <source>
        <dbReference type="SAM" id="Phobius"/>
    </source>
</evidence>
<dbReference type="PANTHER" id="PTHR13568:SF4">
    <property type="entry name" value="TRANSMEMBRANE PROTEIN 60"/>
    <property type="match status" value="1"/>
</dbReference>
<evidence type="ECO:0000313" key="2">
    <source>
        <dbReference type="EMBL" id="GAV05289.1"/>
    </source>
</evidence>
<organism evidence="2 3">
    <name type="scientific">Ramazzottius varieornatus</name>
    <name type="common">Water bear</name>
    <name type="synonym">Tardigrade</name>
    <dbReference type="NCBI Taxonomy" id="947166"/>
    <lineage>
        <taxon>Eukaryota</taxon>
        <taxon>Metazoa</taxon>
        <taxon>Ecdysozoa</taxon>
        <taxon>Tardigrada</taxon>
        <taxon>Eutardigrada</taxon>
        <taxon>Parachela</taxon>
        <taxon>Hypsibioidea</taxon>
        <taxon>Ramazzottiidae</taxon>
        <taxon>Ramazzottius</taxon>
    </lineage>
</organism>
<dbReference type="OrthoDB" id="10258440at2759"/>
<keyword evidence="1" id="KW-0472">Membrane</keyword>